<protein>
    <submittedName>
        <fullName evidence="1">Uncharacterized protein</fullName>
    </submittedName>
</protein>
<evidence type="ECO:0000313" key="1">
    <source>
        <dbReference type="EMBL" id="OGZ67658.1"/>
    </source>
</evidence>
<name>A0A1G2I0Q9_9BACT</name>
<gene>
    <name evidence="1" type="ORF">A3D34_01940</name>
</gene>
<accession>A0A1G2I0Q9</accession>
<proteinExistence type="predicted"/>
<dbReference type="EMBL" id="MHOQ01000001">
    <property type="protein sequence ID" value="OGZ67658.1"/>
    <property type="molecule type" value="Genomic_DNA"/>
</dbReference>
<comment type="caution">
    <text evidence="1">The sequence shown here is derived from an EMBL/GenBank/DDBJ whole genome shotgun (WGS) entry which is preliminary data.</text>
</comment>
<sequence>MENEKIEGGYSEKEKLELAKNLAFSVLNGIIKADNNRLKNDPNNPVLKLFLGKRIAENEMYLRAISLFHFFEEVIFLDLDQPDDYERTRLSPYYLFDHFRISSSVKRVRDGLSKKDSGEEAIEEVLKAMKDTELFVKFQDFKKQEQERYRKNLESLMDYQMCPKCDNKTFGKTIRQIMIPANYPNNYRFCYHCFHENGVIYGEE</sequence>
<dbReference type="AlphaFoldDB" id="A0A1G2I0Q9"/>
<dbReference type="Proteomes" id="UP000179183">
    <property type="component" value="Unassembled WGS sequence"/>
</dbReference>
<reference evidence="1 2" key="1">
    <citation type="journal article" date="2016" name="Nat. Commun.">
        <title>Thousands of microbial genomes shed light on interconnected biogeochemical processes in an aquifer system.</title>
        <authorList>
            <person name="Anantharaman K."/>
            <person name="Brown C.T."/>
            <person name="Hug L.A."/>
            <person name="Sharon I."/>
            <person name="Castelle C.J."/>
            <person name="Probst A.J."/>
            <person name="Thomas B.C."/>
            <person name="Singh A."/>
            <person name="Wilkins M.J."/>
            <person name="Karaoz U."/>
            <person name="Brodie E.L."/>
            <person name="Williams K.H."/>
            <person name="Hubbard S.S."/>
            <person name="Banfield J.F."/>
        </authorList>
    </citation>
    <scope>NUCLEOTIDE SEQUENCE [LARGE SCALE GENOMIC DNA]</scope>
</reference>
<evidence type="ECO:0000313" key="2">
    <source>
        <dbReference type="Proteomes" id="UP000179183"/>
    </source>
</evidence>
<organism evidence="1 2">
    <name type="scientific">Candidatus Staskawiczbacteria bacterium RIFCSPHIGHO2_02_FULL_33_16</name>
    <dbReference type="NCBI Taxonomy" id="1802204"/>
    <lineage>
        <taxon>Bacteria</taxon>
        <taxon>Candidatus Staskawicziibacteriota</taxon>
    </lineage>
</organism>